<dbReference type="Proteomes" id="UP000032452">
    <property type="component" value="Unassembled WGS sequence"/>
</dbReference>
<keyword evidence="1" id="KW-1003">Cell membrane</keyword>
<dbReference type="PANTHER" id="PTHR41164">
    <property type="entry name" value="CURLI PRODUCTION ASSEMBLY/TRANSPORT COMPONENT CSGG"/>
    <property type="match status" value="1"/>
</dbReference>
<evidence type="ECO:0000256" key="1">
    <source>
        <dbReference type="ARBA" id="ARBA00022475"/>
    </source>
</evidence>
<dbReference type="AlphaFoldDB" id="A0A0D8ZPI9"/>
<proteinExistence type="predicted"/>
<dbReference type="Gene3D" id="3.40.50.10610">
    <property type="entry name" value="ABC-type transport auxiliary lipoprotein component"/>
    <property type="match status" value="1"/>
</dbReference>
<keyword evidence="7" id="KW-1185">Reference proteome</keyword>
<keyword evidence="2" id="KW-0732">Signal</keyword>
<keyword evidence="4" id="KW-0564">Palmitate</keyword>
<evidence type="ECO:0000256" key="5">
    <source>
        <dbReference type="ARBA" id="ARBA00023288"/>
    </source>
</evidence>
<dbReference type="PATRIC" id="fig|1618023.3.peg.336"/>
<name>A0A0D8ZPI9_9CYAN</name>
<organism evidence="6 7">
    <name type="scientific">Aliterella atlantica CENA595</name>
    <dbReference type="NCBI Taxonomy" id="1618023"/>
    <lineage>
        <taxon>Bacteria</taxon>
        <taxon>Bacillati</taxon>
        <taxon>Cyanobacteriota</taxon>
        <taxon>Cyanophyceae</taxon>
        <taxon>Chroococcidiopsidales</taxon>
        <taxon>Aliterellaceae</taxon>
        <taxon>Aliterella</taxon>
    </lineage>
</organism>
<dbReference type="STRING" id="1618023.UH38_16460"/>
<dbReference type="InterPro" id="IPR005534">
    <property type="entry name" value="Curli_assmbl/transp-comp_CsgG"/>
</dbReference>
<evidence type="ECO:0000256" key="4">
    <source>
        <dbReference type="ARBA" id="ARBA00023139"/>
    </source>
</evidence>
<evidence type="ECO:0000313" key="6">
    <source>
        <dbReference type="EMBL" id="KJH70655.1"/>
    </source>
</evidence>
<sequence>MKIEARSVCLGLSALIVTNFFLPTPVISQSISSQVQIAQAQKPVERKRIAVLDFDFASTGGSGFYYGWLGIGPAKGVSELLTNTLVKDGSYIVLERSKIDEILKEQNLGASGRIDASTAAQIGKLLGADAVIIGTISQFNVEQSQSGGTLGFLGFGGSADKTKAVVQVTARLVSTTTGEILAAAEGEGKSSKGGGSFSIFGVSANTSSNKVDSLLSAAAETAVNKVSGELVSAGAKLAALPSVLPTVEGVVADITGNLITINKGNESGFRSGIGVSIERVVKQVKDPQTGKVLRTITSPVGRIELIEVSNGYSTGKIVSGSGFKVGDVAKAVQ</sequence>
<accession>A0A0D8ZPI9</accession>
<dbReference type="GO" id="GO:0030288">
    <property type="term" value="C:outer membrane-bounded periplasmic space"/>
    <property type="evidence" value="ECO:0007669"/>
    <property type="project" value="InterPro"/>
</dbReference>
<reference evidence="6 7" key="1">
    <citation type="submission" date="2015-02" db="EMBL/GenBank/DDBJ databases">
        <title>Draft genome of a novel marine cyanobacterium (Chroococcales) isolated from South Atlantic Ocean.</title>
        <authorList>
            <person name="Rigonato J."/>
            <person name="Alvarenga D.O."/>
            <person name="Branco L.H."/>
            <person name="Varani A.M."/>
            <person name="Brandini F.P."/>
            <person name="Fiore M.F."/>
        </authorList>
    </citation>
    <scope>NUCLEOTIDE SEQUENCE [LARGE SCALE GENOMIC DNA]</scope>
    <source>
        <strain evidence="6 7">CENA595</strain>
    </source>
</reference>
<dbReference type="Pfam" id="PF03783">
    <property type="entry name" value="CsgG"/>
    <property type="match status" value="1"/>
</dbReference>
<dbReference type="EMBL" id="JYON01000019">
    <property type="protein sequence ID" value="KJH70655.1"/>
    <property type="molecule type" value="Genomic_DNA"/>
</dbReference>
<dbReference type="OrthoDB" id="554957at2"/>
<evidence type="ECO:0000313" key="7">
    <source>
        <dbReference type="Proteomes" id="UP000032452"/>
    </source>
</evidence>
<gene>
    <name evidence="6" type="ORF">UH38_16460</name>
</gene>
<evidence type="ECO:0000256" key="3">
    <source>
        <dbReference type="ARBA" id="ARBA00023136"/>
    </source>
</evidence>
<comment type="caution">
    <text evidence="6">The sequence shown here is derived from an EMBL/GenBank/DDBJ whole genome shotgun (WGS) entry which is preliminary data.</text>
</comment>
<keyword evidence="5" id="KW-0449">Lipoprotein</keyword>
<protein>
    <submittedName>
        <fullName evidence="6">Curli assembly protein CsgF</fullName>
    </submittedName>
</protein>
<dbReference type="RefSeq" id="WP_052672428.1">
    <property type="nucleotide sequence ID" value="NZ_CAWMDP010000006.1"/>
</dbReference>
<evidence type="ECO:0000256" key="2">
    <source>
        <dbReference type="ARBA" id="ARBA00022729"/>
    </source>
</evidence>
<dbReference type="PANTHER" id="PTHR41164:SF1">
    <property type="entry name" value="CURLI PRODUCTION ASSEMBLY_TRANSPORT COMPONENT CSGG"/>
    <property type="match status" value="1"/>
</dbReference>
<keyword evidence="3" id="KW-0472">Membrane</keyword>